<feature type="region of interest" description="Disordered" evidence="1">
    <location>
        <begin position="1"/>
        <end position="22"/>
    </location>
</feature>
<reference evidence="2" key="1">
    <citation type="submission" date="2014-11" db="EMBL/GenBank/DDBJ databases">
        <authorList>
            <person name="Amaro Gonzalez C."/>
        </authorList>
    </citation>
    <scope>NUCLEOTIDE SEQUENCE</scope>
</reference>
<protein>
    <submittedName>
        <fullName evidence="2">Uncharacterized protein</fullName>
    </submittedName>
</protein>
<accession>A0A0E9VWE0</accession>
<dbReference type="AlphaFoldDB" id="A0A0E9VWE0"/>
<evidence type="ECO:0000313" key="2">
    <source>
        <dbReference type="EMBL" id="JAH81583.1"/>
    </source>
</evidence>
<evidence type="ECO:0000256" key="1">
    <source>
        <dbReference type="SAM" id="MobiDB-lite"/>
    </source>
</evidence>
<dbReference type="EMBL" id="GBXM01026994">
    <property type="protein sequence ID" value="JAH81583.1"/>
    <property type="molecule type" value="Transcribed_RNA"/>
</dbReference>
<proteinExistence type="predicted"/>
<organism evidence="2">
    <name type="scientific">Anguilla anguilla</name>
    <name type="common">European freshwater eel</name>
    <name type="synonym">Muraena anguilla</name>
    <dbReference type="NCBI Taxonomy" id="7936"/>
    <lineage>
        <taxon>Eukaryota</taxon>
        <taxon>Metazoa</taxon>
        <taxon>Chordata</taxon>
        <taxon>Craniata</taxon>
        <taxon>Vertebrata</taxon>
        <taxon>Euteleostomi</taxon>
        <taxon>Actinopterygii</taxon>
        <taxon>Neopterygii</taxon>
        <taxon>Teleostei</taxon>
        <taxon>Anguilliformes</taxon>
        <taxon>Anguillidae</taxon>
        <taxon>Anguilla</taxon>
    </lineage>
</organism>
<reference evidence="2" key="2">
    <citation type="journal article" date="2015" name="Fish Shellfish Immunol.">
        <title>Early steps in the European eel (Anguilla anguilla)-Vibrio vulnificus interaction in the gills: Role of the RtxA13 toxin.</title>
        <authorList>
            <person name="Callol A."/>
            <person name="Pajuelo D."/>
            <person name="Ebbesson L."/>
            <person name="Teles M."/>
            <person name="MacKenzie S."/>
            <person name="Amaro C."/>
        </authorList>
    </citation>
    <scope>NUCLEOTIDE SEQUENCE</scope>
</reference>
<name>A0A0E9VWE0_ANGAN</name>
<sequence>METDPVCSARHKPTPQKPPQMT</sequence>